<feature type="transmembrane region" description="Helical" evidence="1">
    <location>
        <begin position="26"/>
        <end position="44"/>
    </location>
</feature>
<dbReference type="WBParaSite" id="maker-PairedContig_125-snap-gene-0.11-mRNA-1">
    <property type="protein sequence ID" value="maker-PairedContig_125-snap-gene-0.11-mRNA-1"/>
    <property type="gene ID" value="maker-PairedContig_125-snap-gene-0.11"/>
</dbReference>
<keyword evidence="1" id="KW-0472">Membrane</keyword>
<feature type="transmembrane region" description="Helical" evidence="1">
    <location>
        <begin position="69"/>
        <end position="91"/>
    </location>
</feature>
<reference evidence="2" key="1">
    <citation type="submission" date="2016-11" db="UniProtKB">
        <authorList>
            <consortium name="WormBaseParasite"/>
        </authorList>
    </citation>
    <scope>IDENTIFICATION</scope>
    <source>
        <strain evidence="2">pt0022</strain>
    </source>
</reference>
<keyword evidence="1" id="KW-0812">Transmembrane</keyword>
<feature type="transmembrane region" description="Helical" evidence="1">
    <location>
        <begin position="111"/>
        <end position="130"/>
    </location>
</feature>
<evidence type="ECO:0000313" key="2">
    <source>
        <dbReference type="WBParaSite" id="maker-PairedContig_125-snap-gene-0.11-mRNA-1"/>
    </source>
</evidence>
<accession>A0A1I8EAP3</accession>
<keyword evidence="1" id="KW-1133">Transmembrane helix</keyword>
<protein>
    <submittedName>
        <fullName evidence="2">Uncharacterized protein</fullName>
    </submittedName>
</protein>
<sequence length="278" mass="31718">MNREASEDENDINEPSYFCYKAYLKTAGYAIFILYSMIGIKRLYDHINQLMIMDQCISCRLYEEQTAGLLWGLSELLLYGLAPLSALFALIHADLEWLFPTYAMRTLFPSFMLVLPITLTIFSYILYWFIDVIIDVQQVSDNLLEMEVWKRCIWASALLIANVYALILAIIVAQLIYYQHYIIIEEQAIREQRILMNRERIQFYHRNNRHQNGQKKKMEICMVAASNNKLILRIQLIRASIAARSVPSIAATSSSVKPAKLGTGGNGNTGGTINGGIA</sequence>
<name>A0A1I8EAP3_WUCBA</name>
<dbReference type="AlphaFoldDB" id="A0A1I8EAP3"/>
<evidence type="ECO:0000256" key="1">
    <source>
        <dbReference type="SAM" id="Phobius"/>
    </source>
</evidence>
<feature type="transmembrane region" description="Helical" evidence="1">
    <location>
        <begin position="151"/>
        <end position="177"/>
    </location>
</feature>
<organism evidence="2">
    <name type="scientific">Wuchereria bancrofti</name>
    <dbReference type="NCBI Taxonomy" id="6293"/>
    <lineage>
        <taxon>Eukaryota</taxon>
        <taxon>Metazoa</taxon>
        <taxon>Ecdysozoa</taxon>
        <taxon>Nematoda</taxon>
        <taxon>Chromadorea</taxon>
        <taxon>Rhabditida</taxon>
        <taxon>Spirurina</taxon>
        <taxon>Spiruromorpha</taxon>
        <taxon>Filarioidea</taxon>
        <taxon>Onchocercidae</taxon>
        <taxon>Wuchereria</taxon>
    </lineage>
</organism>
<proteinExistence type="predicted"/>